<keyword evidence="4" id="KW-1185">Reference proteome</keyword>
<evidence type="ECO:0000313" key="3">
    <source>
        <dbReference type="EMBL" id="SEH48172.1"/>
    </source>
</evidence>
<dbReference type="Proteomes" id="UP000182915">
    <property type="component" value="Chromosome I"/>
</dbReference>
<protein>
    <submittedName>
        <fullName evidence="3">Polyisoprenoid-binding protein YceI</fullName>
    </submittedName>
</protein>
<dbReference type="SUPFAM" id="SSF101874">
    <property type="entry name" value="YceI-like"/>
    <property type="match status" value="1"/>
</dbReference>
<dbReference type="InterPro" id="IPR007372">
    <property type="entry name" value="Lipid/polyisoprenoid-bd_YceI"/>
</dbReference>
<dbReference type="RefSeq" id="WP_083405666.1">
    <property type="nucleotide sequence ID" value="NZ_LT629971.1"/>
</dbReference>
<dbReference type="EMBL" id="LT629971">
    <property type="protein sequence ID" value="SEH48172.1"/>
    <property type="molecule type" value="Genomic_DNA"/>
</dbReference>
<evidence type="ECO:0000256" key="1">
    <source>
        <dbReference type="ARBA" id="ARBA00008812"/>
    </source>
</evidence>
<name>A0A1H6IFN7_MYCRU</name>
<organism evidence="3 4">
    <name type="scientific">Mycolicibacterium rutilum</name>
    <name type="common">Mycobacterium rutilum</name>
    <dbReference type="NCBI Taxonomy" id="370526"/>
    <lineage>
        <taxon>Bacteria</taxon>
        <taxon>Bacillati</taxon>
        <taxon>Actinomycetota</taxon>
        <taxon>Actinomycetes</taxon>
        <taxon>Mycobacteriales</taxon>
        <taxon>Mycobacteriaceae</taxon>
        <taxon>Mycolicibacterium</taxon>
    </lineage>
</organism>
<dbReference type="SMART" id="SM00867">
    <property type="entry name" value="YceI"/>
    <property type="match status" value="1"/>
</dbReference>
<reference evidence="4" key="1">
    <citation type="submission" date="2016-10" db="EMBL/GenBank/DDBJ databases">
        <authorList>
            <person name="Varghese N."/>
            <person name="Submissions S."/>
        </authorList>
    </citation>
    <scope>NUCLEOTIDE SEQUENCE [LARGE SCALE GENOMIC DNA]</scope>
    <source>
        <strain evidence="4">DSM 45405</strain>
    </source>
</reference>
<evidence type="ECO:0000259" key="2">
    <source>
        <dbReference type="SMART" id="SM00867"/>
    </source>
</evidence>
<dbReference type="Gene3D" id="2.40.128.110">
    <property type="entry name" value="Lipid/polyisoprenoid-binding, YceI-like"/>
    <property type="match status" value="1"/>
</dbReference>
<evidence type="ECO:0000313" key="4">
    <source>
        <dbReference type="Proteomes" id="UP000182915"/>
    </source>
</evidence>
<gene>
    <name evidence="3" type="ORF">SAMN04489835_0317</name>
</gene>
<comment type="similarity">
    <text evidence="1">Belongs to the UPF0312 family.</text>
</comment>
<accession>A0A1H6IFN7</accession>
<proteinExistence type="inferred from homology"/>
<dbReference type="InterPro" id="IPR036761">
    <property type="entry name" value="TTHA0802/YceI-like_sf"/>
</dbReference>
<dbReference type="AlphaFoldDB" id="A0A1H6IFN7"/>
<dbReference type="STRING" id="370526.SAMN04489835_0317"/>
<dbReference type="OrthoDB" id="3724977at2"/>
<dbReference type="Pfam" id="PF04264">
    <property type="entry name" value="YceI"/>
    <property type="match status" value="1"/>
</dbReference>
<feature type="domain" description="Lipid/polyisoprenoid-binding YceI-like" evidence="2">
    <location>
        <begin position="2"/>
        <end position="177"/>
    </location>
</feature>
<sequence>MTWNLDQSDGQLRLHTGVEGRAARMGHRLTIAANSWHATVDWAGDEPAALTLTVDLNGVEVLSGEGGVTPLTPPEKALARTNALKVLNAKHFPQITYQADTIAKAADGYRLEGTLQIAGTEREHPVDVRVADEGDTWSMSVESTVHHRDFGLKPYSMLMGSMRVADAVTVTFTAHVAKDR</sequence>